<keyword evidence="2" id="KW-0812">Transmembrane</keyword>
<organism evidence="3 4">
    <name type="scientific">Cirrhinus molitorella</name>
    <name type="common">mud carp</name>
    <dbReference type="NCBI Taxonomy" id="172907"/>
    <lineage>
        <taxon>Eukaryota</taxon>
        <taxon>Metazoa</taxon>
        <taxon>Chordata</taxon>
        <taxon>Craniata</taxon>
        <taxon>Vertebrata</taxon>
        <taxon>Euteleostomi</taxon>
        <taxon>Actinopterygii</taxon>
        <taxon>Neopterygii</taxon>
        <taxon>Teleostei</taxon>
        <taxon>Ostariophysi</taxon>
        <taxon>Cypriniformes</taxon>
        <taxon>Cyprinidae</taxon>
        <taxon>Labeoninae</taxon>
        <taxon>Labeonini</taxon>
        <taxon>Cirrhinus</taxon>
    </lineage>
</organism>
<protein>
    <submittedName>
        <fullName evidence="3">Uncharacterized protein</fullName>
    </submittedName>
</protein>
<evidence type="ECO:0000313" key="3">
    <source>
        <dbReference type="EMBL" id="KAK2890681.1"/>
    </source>
</evidence>
<evidence type="ECO:0000256" key="2">
    <source>
        <dbReference type="SAM" id="Phobius"/>
    </source>
</evidence>
<feature type="compositionally biased region" description="Polar residues" evidence="1">
    <location>
        <begin position="98"/>
        <end position="107"/>
    </location>
</feature>
<keyword evidence="2" id="KW-1133">Transmembrane helix</keyword>
<dbReference type="EMBL" id="JAUYZG010000013">
    <property type="protein sequence ID" value="KAK2890681.1"/>
    <property type="molecule type" value="Genomic_DNA"/>
</dbReference>
<comment type="caution">
    <text evidence="3">The sequence shown here is derived from an EMBL/GenBank/DDBJ whole genome shotgun (WGS) entry which is preliminary data.</text>
</comment>
<feature type="region of interest" description="Disordered" evidence="1">
    <location>
        <begin position="1"/>
        <end position="32"/>
    </location>
</feature>
<feature type="transmembrane region" description="Helical" evidence="2">
    <location>
        <begin position="53"/>
        <end position="77"/>
    </location>
</feature>
<dbReference type="Proteomes" id="UP001187343">
    <property type="component" value="Unassembled WGS sequence"/>
</dbReference>
<dbReference type="AlphaFoldDB" id="A0AA88TLN5"/>
<name>A0AA88TLN5_9TELE</name>
<accession>A0AA88TLN5</accession>
<proteinExistence type="predicted"/>
<keyword evidence="2" id="KW-0472">Membrane</keyword>
<reference evidence="3" key="1">
    <citation type="submission" date="2023-08" db="EMBL/GenBank/DDBJ databases">
        <title>Chromosome-level Genome Assembly of mud carp (Cirrhinus molitorella).</title>
        <authorList>
            <person name="Liu H."/>
        </authorList>
    </citation>
    <scope>NUCLEOTIDE SEQUENCE</scope>
    <source>
        <strain evidence="3">Prfri</strain>
        <tissue evidence="3">Muscle</tissue>
    </source>
</reference>
<gene>
    <name evidence="3" type="ORF">Q8A67_013324</name>
</gene>
<feature type="compositionally biased region" description="Polar residues" evidence="1">
    <location>
        <begin position="1"/>
        <end position="17"/>
    </location>
</feature>
<evidence type="ECO:0000313" key="4">
    <source>
        <dbReference type="Proteomes" id="UP001187343"/>
    </source>
</evidence>
<evidence type="ECO:0000256" key="1">
    <source>
        <dbReference type="SAM" id="MobiDB-lite"/>
    </source>
</evidence>
<keyword evidence="4" id="KW-1185">Reference proteome</keyword>
<feature type="region of interest" description="Disordered" evidence="1">
    <location>
        <begin position="90"/>
        <end position="118"/>
    </location>
</feature>
<sequence length="118" mass="13183">MDYSDPESSNYMDSDSLASPIPPSSTSRKTTHYRDHGGLSYGVGVVWTHLRPFIPFFLVSSLVVALVYLLQTIVYGGPFTDPLFFSKFEKRWPPPGQQPTSTESANGLSAEDDYWRDG</sequence>